<evidence type="ECO:0000313" key="1">
    <source>
        <dbReference type="EMBL" id="GAA3372636.1"/>
    </source>
</evidence>
<sequence>MTSTPATAAELTPAQLGTLTVIAWTGEPVDGEQEPLPFLLAYSLGDGIGGPEAGARAVRLLLARTGLPVGTEPVDASAGPPLPVTLLVQAGQVVLTMPYLHVQSAVPPEWLAASRRHGRVYFMFTTRPWPQAAAGRPVSDEALRSFVGDEETLKETAHVLLPVSSLR</sequence>
<dbReference type="EMBL" id="BAAAYL010000001">
    <property type="protein sequence ID" value="GAA3372636.1"/>
    <property type="molecule type" value="Genomic_DNA"/>
</dbReference>
<reference evidence="2" key="1">
    <citation type="journal article" date="2019" name="Int. J. Syst. Evol. Microbiol.">
        <title>The Global Catalogue of Microorganisms (GCM) 10K type strain sequencing project: providing services to taxonomists for standard genome sequencing and annotation.</title>
        <authorList>
            <consortium name="The Broad Institute Genomics Platform"/>
            <consortium name="The Broad Institute Genome Sequencing Center for Infectious Disease"/>
            <person name="Wu L."/>
            <person name="Ma J."/>
        </authorList>
    </citation>
    <scope>NUCLEOTIDE SEQUENCE [LARGE SCALE GENOMIC DNA]</scope>
    <source>
        <strain evidence="2">JCM 9651</strain>
    </source>
</reference>
<keyword evidence="2" id="KW-1185">Reference proteome</keyword>
<gene>
    <name evidence="1" type="ORF">GCM10020367_28330</name>
</gene>
<dbReference type="InterPro" id="IPR045993">
    <property type="entry name" value="DUF5949"/>
</dbReference>
<dbReference type="Proteomes" id="UP001499990">
    <property type="component" value="Unassembled WGS sequence"/>
</dbReference>
<dbReference type="RefSeq" id="WP_345037265.1">
    <property type="nucleotide sequence ID" value="NZ_BAAAYL010000001.1"/>
</dbReference>
<comment type="caution">
    <text evidence="1">The sequence shown here is derived from an EMBL/GenBank/DDBJ whole genome shotgun (WGS) entry which is preliminary data.</text>
</comment>
<proteinExistence type="predicted"/>
<protein>
    <submittedName>
        <fullName evidence="1">DUF5949 family protein</fullName>
    </submittedName>
</protein>
<accession>A0ABP6SB63</accession>
<evidence type="ECO:0000313" key="2">
    <source>
        <dbReference type="Proteomes" id="UP001499990"/>
    </source>
</evidence>
<organism evidence="1 2">
    <name type="scientific">Streptomyces sannanensis</name>
    <dbReference type="NCBI Taxonomy" id="285536"/>
    <lineage>
        <taxon>Bacteria</taxon>
        <taxon>Bacillati</taxon>
        <taxon>Actinomycetota</taxon>
        <taxon>Actinomycetes</taxon>
        <taxon>Kitasatosporales</taxon>
        <taxon>Streptomycetaceae</taxon>
        <taxon>Streptomyces</taxon>
    </lineage>
</organism>
<name>A0ABP6SB63_9ACTN</name>
<dbReference type="Pfam" id="PF19374">
    <property type="entry name" value="DUF5949"/>
    <property type="match status" value="1"/>
</dbReference>